<keyword evidence="7" id="KW-0067">ATP-binding</keyword>
<evidence type="ECO:0000256" key="10">
    <source>
        <dbReference type="ARBA" id="ARBA00022871"/>
    </source>
</evidence>
<evidence type="ECO:0000313" key="12">
    <source>
        <dbReference type="EMBL" id="CAD7199312.1"/>
    </source>
</evidence>
<keyword evidence="2" id="KW-0217">Developmental protein</keyword>
<keyword evidence="6" id="KW-0221">Differentiation</keyword>
<accession>A0A7R8ZBM3</accession>
<evidence type="ECO:0000256" key="8">
    <source>
        <dbReference type="ARBA" id="ARBA00022842"/>
    </source>
</evidence>
<dbReference type="PANTHER" id="PTHR24346:SF102">
    <property type="entry name" value="TESTIS-SPECIFIC SERINE_THREONINE-PROTEIN KINASE 1"/>
    <property type="match status" value="1"/>
</dbReference>
<dbReference type="SMART" id="SM00220">
    <property type="entry name" value="S_TKc"/>
    <property type="match status" value="1"/>
</dbReference>
<dbReference type="PANTHER" id="PTHR24346">
    <property type="entry name" value="MAP/MICROTUBULE AFFINITY-REGULATING KINASE"/>
    <property type="match status" value="1"/>
</dbReference>
<dbReference type="GO" id="GO:0005737">
    <property type="term" value="C:cytoplasm"/>
    <property type="evidence" value="ECO:0007669"/>
    <property type="project" value="TreeGrafter"/>
</dbReference>
<keyword evidence="8" id="KW-0460">Magnesium</keyword>
<proteinExistence type="predicted"/>
<gene>
    <name evidence="12" type="ORF">TDIB3V08_LOCUS5566</name>
</gene>
<reference evidence="12" key="1">
    <citation type="submission" date="2020-11" db="EMBL/GenBank/DDBJ databases">
        <authorList>
            <person name="Tran Van P."/>
        </authorList>
    </citation>
    <scope>NUCLEOTIDE SEQUENCE</scope>
</reference>
<organism evidence="12">
    <name type="scientific">Timema douglasi</name>
    <name type="common">Walking stick</name>
    <dbReference type="NCBI Taxonomy" id="61478"/>
    <lineage>
        <taxon>Eukaryota</taxon>
        <taxon>Metazoa</taxon>
        <taxon>Ecdysozoa</taxon>
        <taxon>Arthropoda</taxon>
        <taxon>Hexapoda</taxon>
        <taxon>Insecta</taxon>
        <taxon>Pterygota</taxon>
        <taxon>Neoptera</taxon>
        <taxon>Polyneoptera</taxon>
        <taxon>Phasmatodea</taxon>
        <taxon>Timematodea</taxon>
        <taxon>Timematoidea</taxon>
        <taxon>Timematidae</taxon>
        <taxon>Timema</taxon>
    </lineage>
</organism>
<evidence type="ECO:0000256" key="6">
    <source>
        <dbReference type="ARBA" id="ARBA00022782"/>
    </source>
</evidence>
<evidence type="ECO:0000256" key="5">
    <source>
        <dbReference type="ARBA" id="ARBA00022741"/>
    </source>
</evidence>
<dbReference type="EMBL" id="OA566704">
    <property type="protein sequence ID" value="CAD7199312.1"/>
    <property type="molecule type" value="Genomic_DNA"/>
</dbReference>
<dbReference type="GO" id="GO:0000287">
    <property type="term" value="F:magnesium ion binding"/>
    <property type="evidence" value="ECO:0007669"/>
    <property type="project" value="UniProtKB-ARBA"/>
</dbReference>
<keyword evidence="9" id="KW-0832">Ubl conjugation</keyword>
<keyword evidence="5" id="KW-0547">Nucleotide-binding</keyword>
<dbReference type="GO" id="GO:0050321">
    <property type="term" value="F:tau-protein kinase activity"/>
    <property type="evidence" value="ECO:0007669"/>
    <property type="project" value="TreeGrafter"/>
</dbReference>
<dbReference type="GO" id="GO:0005524">
    <property type="term" value="F:ATP binding"/>
    <property type="evidence" value="ECO:0007669"/>
    <property type="project" value="UniProtKB-KW"/>
</dbReference>
<sequence>MQVFQSRCLRIIVDAPWYVRNVTLHRDLDMPNIKDHFQKLAQYFYNRLPGATSPLIQGLGNYFIDLGGCQSESGYPTRLCHMFERAIKLSYVTKEQYCFNPLPTITLLPTTTHRDILLFHRDSRSRDFLMFPHDSRCRDINLFHHDSRCWDFFIQLVSAVDYLHSLDISHRDLKCENVLLCTRERLKITDFGFARWCRDDAGRRVLSDTFCGSAAYAAPEILQGTPYNPKMYDAWSLGCILYIMLTATMPFDDTNMKIMLKNQLNRCVNFPRQGDYSRTSGSAKRLVL</sequence>
<protein>
    <recommendedName>
        <fullName evidence="11">Protein kinase domain-containing protein</fullName>
    </recommendedName>
</protein>
<evidence type="ECO:0000256" key="9">
    <source>
        <dbReference type="ARBA" id="ARBA00022843"/>
    </source>
</evidence>
<dbReference type="GO" id="GO:0035556">
    <property type="term" value="P:intracellular signal transduction"/>
    <property type="evidence" value="ECO:0007669"/>
    <property type="project" value="TreeGrafter"/>
</dbReference>
<dbReference type="InterPro" id="IPR008271">
    <property type="entry name" value="Ser/Thr_kinase_AS"/>
</dbReference>
<evidence type="ECO:0000256" key="1">
    <source>
        <dbReference type="ARBA" id="ARBA00001946"/>
    </source>
</evidence>
<evidence type="ECO:0000259" key="11">
    <source>
        <dbReference type="PROSITE" id="PS50011"/>
    </source>
</evidence>
<dbReference type="GO" id="GO:0030154">
    <property type="term" value="P:cell differentiation"/>
    <property type="evidence" value="ECO:0007669"/>
    <property type="project" value="UniProtKB-KW"/>
</dbReference>
<dbReference type="InterPro" id="IPR011009">
    <property type="entry name" value="Kinase-like_dom_sf"/>
</dbReference>
<keyword evidence="10" id="KW-0744">Spermatogenesis</keyword>
<evidence type="ECO:0000256" key="3">
    <source>
        <dbReference type="ARBA" id="ARBA00022553"/>
    </source>
</evidence>
<keyword evidence="3" id="KW-0597">Phosphoprotein</keyword>
<dbReference type="PROSITE" id="PS50011">
    <property type="entry name" value="PROTEIN_KINASE_DOM"/>
    <property type="match status" value="1"/>
</dbReference>
<keyword evidence="4" id="KW-0479">Metal-binding</keyword>
<dbReference type="GO" id="GO:0000226">
    <property type="term" value="P:microtubule cytoskeleton organization"/>
    <property type="evidence" value="ECO:0007669"/>
    <property type="project" value="TreeGrafter"/>
</dbReference>
<feature type="domain" description="Protein kinase" evidence="11">
    <location>
        <begin position="1"/>
        <end position="288"/>
    </location>
</feature>
<evidence type="ECO:0000256" key="7">
    <source>
        <dbReference type="ARBA" id="ARBA00022840"/>
    </source>
</evidence>
<dbReference type="Gene3D" id="1.10.510.10">
    <property type="entry name" value="Transferase(Phosphotransferase) domain 1"/>
    <property type="match status" value="1"/>
</dbReference>
<dbReference type="InterPro" id="IPR000719">
    <property type="entry name" value="Prot_kinase_dom"/>
</dbReference>
<dbReference type="GO" id="GO:0007283">
    <property type="term" value="P:spermatogenesis"/>
    <property type="evidence" value="ECO:0007669"/>
    <property type="project" value="UniProtKB-KW"/>
</dbReference>
<evidence type="ECO:0000256" key="2">
    <source>
        <dbReference type="ARBA" id="ARBA00022473"/>
    </source>
</evidence>
<dbReference type="AlphaFoldDB" id="A0A7R8ZBM3"/>
<dbReference type="Pfam" id="PF00069">
    <property type="entry name" value="Pkinase"/>
    <property type="match status" value="1"/>
</dbReference>
<name>A0A7R8ZBM3_TIMDO</name>
<evidence type="ECO:0000256" key="4">
    <source>
        <dbReference type="ARBA" id="ARBA00022723"/>
    </source>
</evidence>
<comment type="cofactor">
    <cofactor evidence="1">
        <name>Mg(2+)</name>
        <dbReference type="ChEBI" id="CHEBI:18420"/>
    </cofactor>
</comment>
<dbReference type="PROSITE" id="PS00108">
    <property type="entry name" value="PROTEIN_KINASE_ST"/>
    <property type="match status" value="1"/>
</dbReference>
<dbReference type="SUPFAM" id="SSF56112">
    <property type="entry name" value="Protein kinase-like (PK-like)"/>
    <property type="match status" value="1"/>
</dbReference>